<accession>A0A844T8K4</accession>
<comment type="caution">
    <text evidence="2">The sequence shown here is derived from an EMBL/GenBank/DDBJ whole genome shotgun (WGS) entry which is preliminary data.</text>
</comment>
<feature type="compositionally biased region" description="Basic and acidic residues" evidence="1">
    <location>
        <begin position="99"/>
        <end position="108"/>
    </location>
</feature>
<organism evidence="2 3">
    <name type="scientific">Bradyrhizobium cajani</name>
    <dbReference type="NCBI Taxonomy" id="1928661"/>
    <lineage>
        <taxon>Bacteria</taxon>
        <taxon>Pseudomonadati</taxon>
        <taxon>Pseudomonadota</taxon>
        <taxon>Alphaproteobacteria</taxon>
        <taxon>Hyphomicrobiales</taxon>
        <taxon>Nitrobacteraceae</taxon>
        <taxon>Bradyrhizobium</taxon>
    </lineage>
</organism>
<feature type="compositionally biased region" description="Low complexity" evidence="1">
    <location>
        <begin position="124"/>
        <end position="134"/>
    </location>
</feature>
<dbReference type="Pfam" id="PF07769">
    <property type="entry name" value="PsiF_repeat"/>
    <property type="match status" value="1"/>
</dbReference>
<evidence type="ECO:0000313" key="2">
    <source>
        <dbReference type="EMBL" id="MVT75453.1"/>
    </source>
</evidence>
<sequence length="134" mass="14369">MRWLSPPKYSDPAAWLIHVAFSNAGRRSHSFAILERRAQHMTLASRLAAVALASLLATGTAFAQAAAPAAKSDTKTDAATTTEKKAPKERSAESLECSKQADAKGLKGKERKKFRRECMKEAKAGTAAPAADKK</sequence>
<dbReference type="AlphaFoldDB" id="A0A844T8K4"/>
<keyword evidence="3" id="KW-1185">Reference proteome</keyword>
<gene>
    <name evidence="2" type="ORF">GPL20_20840</name>
</gene>
<dbReference type="EMBL" id="WQNE01000017">
    <property type="protein sequence ID" value="MVT75453.1"/>
    <property type="molecule type" value="Genomic_DNA"/>
</dbReference>
<dbReference type="InterPro" id="IPR011690">
    <property type="entry name" value="P_starv_induced_PsiF"/>
</dbReference>
<evidence type="ECO:0000313" key="3">
    <source>
        <dbReference type="Proteomes" id="UP000449969"/>
    </source>
</evidence>
<evidence type="ECO:0000256" key="1">
    <source>
        <dbReference type="SAM" id="MobiDB-lite"/>
    </source>
</evidence>
<proteinExistence type="predicted"/>
<dbReference type="OrthoDB" id="8453684at2"/>
<feature type="region of interest" description="Disordered" evidence="1">
    <location>
        <begin position="65"/>
        <end position="134"/>
    </location>
</feature>
<reference evidence="2 3" key="1">
    <citation type="submission" date="2019-12" db="EMBL/GenBank/DDBJ databases">
        <title>Draft genome sequences Bradyrhizobium cajani AMBPC1010, Bradyrhizobium pachyrhizi AMBPC1040 and Bradyrhizobium yuanmingense ALSPC3051, three plant growth promoting strains isolated from nodules of Cajanus cajan L. in Dominican Republic.</title>
        <authorList>
            <person name="Flores-Felix J.D."/>
            <person name="Araujo J."/>
            <person name="Diaz-Alcantara C."/>
            <person name="Gonzalez-Andres F."/>
            <person name="Velazquez E."/>
        </authorList>
    </citation>
    <scope>NUCLEOTIDE SEQUENCE [LARGE SCALE GENOMIC DNA]</scope>
    <source>
        <strain evidence="2 3">1010</strain>
    </source>
</reference>
<feature type="compositionally biased region" description="Basic and acidic residues" evidence="1">
    <location>
        <begin position="72"/>
        <end position="93"/>
    </location>
</feature>
<name>A0A844T8K4_9BRAD</name>
<protein>
    <submittedName>
        <fullName evidence="2">Phosphate starvation-inducible protein PsiF</fullName>
    </submittedName>
</protein>
<dbReference type="Proteomes" id="UP000449969">
    <property type="component" value="Unassembled WGS sequence"/>
</dbReference>